<keyword evidence="1" id="KW-0812">Transmembrane</keyword>
<organism evidence="2 3">
    <name type="scientific">Morella rubra</name>
    <name type="common">Chinese bayberry</name>
    <dbReference type="NCBI Taxonomy" id="262757"/>
    <lineage>
        <taxon>Eukaryota</taxon>
        <taxon>Viridiplantae</taxon>
        <taxon>Streptophyta</taxon>
        <taxon>Embryophyta</taxon>
        <taxon>Tracheophyta</taxon>
        <taxon>Spermatophyta</taxon>
        <taxon>Magnoliopsida</taxon>
        <taxon>eudicotyledons</taxon>
        <taxon>Gunneridae</taxon>
        <taxon>Pentapetalae</taxon>
        <taxon>rosids</taxon>
        <taxon>fabids</taxon>
        <taxon>Fagales</taxon>
        <taxon>Myricaceae</taxon>
        <taxon>Morella</taxon>
    </lineage>
</organism>
<accession>A0A6A1VFF0</accession>
<feature type="transmembrane region" description="Helical" evidence="1">
    <location>
        <begin position="136"/>
        <end position="161"/>
    </location>
</feature>
<dbReference type="AlphaFoldDB" id="A0A6A1VFF0"/>
<sequence>MDREQELQFLGFFGIFKESFKIISSWRKIFGQITLALVIPLSALSLAHIVISDLLFSNVTNDIGNRLVGNTQGSTDVNSSKVATFLLFEAAYFISLLILSLLATAAVVYTIACIYTAKEITFKKVMSAVPRVWKRLAVTFLWSFAVAFVYNVVAGVILFLWARFLGGTGVGLILIVILAVAYLIGIVYITIVWDLASVVSVLEEVYGIKSMMKSRALIKGKMGVAVAFLILLSICIAGIEFVFEAFVVNDEFLSLGIRIVVGILCCLLLFMLVLFGLVVQTVIYFVCKSYHHESIDRPSLTAHLEAYLGNYVHLNPAKDVQLSEPPV</sequence>
<proteinExistence type="predicted"/>
<feature type="transmembrane region" description="Helical" evidence="1">
    <location>
        <begin position="29"/>
        <end position="51"/>
    </location>
</feature>
<feature type="transmembrane region" description="Helical" evidence="1">
    <location>
        <begin position="90"/>
        <end position="115"/>
    </location>
</feature>
<keyword evidence="1" id="KW-1133">Transmembrane helix</keyword>
<dbReference type="OrthoDB" id="1908649at2759"/>
<name>A0A6A1VFF0_9ROSI</name>
<feature type="transmembrane region" description="Helical" evidence="1">
    <location>
        <begin position="255"/>
        <end position="287"/>
    </location>
</feature>
<protein>
    <submittedName>
        <fullName evidence="2">Uncharacterized protein</fullName>
    </submittedName>
</protein>
<dbReference type="PANTHER" id="PTHR33133">
    <property type="entry name" value="OS08G0107100 PROTEIN-RELATED"/>
    <property type="match status" value="1"/>
</dbReference>
<dbReference type="EMBL" id="RXIC02000024">
    <property type="protein sequence ID" value="KAB1210557.1"/>
    <property type="molecule type" value="Genomic_DNA"/>
</dbReference>
<evidence type="ECO:0000256" key="1">
    <source>
        <dbReference type="SAM" id="Phobius"/>
    </source>
</evidence>
<evidence type="ECO:0000313" key="3">
    <source>
        <dbReference type="Proteomes" id="UP000516437"/>
    </source>
</evidence>
<reference evidence="2 3" key="1">
    <citation type="journal article" date="2019" name="Plant Biotechnol. J.">
        <title>The red bayberry genome and genetic basis of sex determination.</title>
        <authorList>
            <person name="Jia H.M."/>
            <person name="Jia H.J."/>
            <person name="Cai Q.L."/>
            <person name="Wang Y."/>
            <person name="Zhao H.B."/>
            <person name="Yang W.F."/>
            <person name="Wang G.Y."/>
            <person name="Li Y.H."/>
            <person name="Zhan D.L."/>
            <person name="Shen Y.T."/>
            <person name="Niu Q.F."/>
            <person name="Chang L."/>
            <person name="Qiu J."/>
            <person name="Zhao L."/>
            <person name="Xie H.B."/>
            <person name="Fu W.Y."/>
            <person name="Jin J."/>
            <person name="Li X.W."/>
            <person name="Jiao Y."/>
            <person name="Zhou C.C."/>
            <person name="Tu T."/>
            <person name="Chai C.Y."/>
            <person name="Gao J.L."/>
            <person name="Fan L.J."/>
            <person name="van de Weg E."/>
            <person name="Wang J.Y."/>
            <person name="Gao Z.S."/>
        </authorList>
    </citation>
    <scope>NUCLEOTIDE SEQUENCE [LARGE SCALE GENOMIC DNA]</scope>
    <source>
        <tissue evidence="2">Leaves</tissue>
    </source>
</reference>
<comment type="caution">
    <text evidence="2">The sequence shown here is derived from an EMBL/GenBank/DDBJ whole genome shotgun (WGS) entry which is preliminary data.</text>
</comment>
<evidence type="ECO:0000313" key="2">
    <source>
        <dbReference type="EMBL" id="KAB1210557.1"/>
    </source>
</evidence>
<gene>
    <name evidence="2" type="ORF">CJ030_MR6G010853</name>
</gene>
<feature type="transmembrane region" description="Helical" evidence="1">
    <location>
        <begin position="223"/>
        <end position="243"/>
    </location>
</feature>
<dbReference type="Proteomes" id="UP000516437">
    <property type="component" value="Chromosome 6"/>
</dbReference>
<keyword evidence="3" id="KW-1185">Reference proteome</keyword>
<feature type="transmembrane region" description="Helical" evidence="1">
    <location>
        <begin position="173"/>
        <end position="202"/>
    </location>
</feature>
<dbReference type="PANTHER" id="PTHR33133:SF5">
    <property type="entry name" value="OS08G0107100 PROTEIN"/>
    <property type="match status" value="1"/>
</dbReference>
<keyword evidence="1" id="KW-0472">Membrane</keyword>